<feature type="compositionally biased region" description="Polar residues" evidence="1">
    <location>
        <begin position="1580"/>
        <end position="1589"/>
    </location>
</feature>
<evidence type="ECO:0000313" key="3">
    <source>
        <dbReference type="EMBL" id="KAH0503598.1"/>
    </source>
</evidence>
<dbReference type="InterPro" id="IPR001660">
    <property type="entry name" value="SAM"/>
</dbReference>
<dbReference type="SUPFAM" id="SSF47769">
    <property type="entry name" value="SAM/Pointed domain"/>
    <property type="match status" value="1"/>
</dbReference>
<name>A0A8J6G5C0_MICOH</name>
<feature type="region of interest" description="Disordered" evidence="1">
    <location>
        <begin position="1622"/>
        <end position="1641"/>
    </location>
</feature>
<feature type="compositionally biased region" description="Low complexity" evidence="1">
    <location>
        <begin position="76"/>
        <end position="86"/>
    </location>
</feature>
<reference evidence="3" key="1">
    <citation type="submission" date="2020-03" db="EMBL/GenBank/DDBJ databases">
        <title>Studies in the Genomics of Life Span.</title>
        <authorList>
            <person name="Glass D."/>
        </authorList>
    </citation>
    <scope>NUCLEOTIDE SEQUENCE</scope>
    <source>
        <strain evidence="3">LTLLF</strain>
        <tissue evidence="3">Muscle</tissue>
    </source>
</reference>
<feature type="compositionally biased region" description="Polar residues" evidence="1">
    <location>
        <begin position="1545"/>
        <end position="1555"/>
    </location>
</feature>
<feature type="compositionally biased region" description="Polar residues" evidence="1">
    <location>
        <begin position="1347"/>
        <end position="1357"/>
    </location>
</feature>
<dbReference type="Proteomes" id="UP000710432">
    <property type="component" value="Unassembled WGS sequence"/>
</dbReference>
<dbReference type="PROSITE" id="PS50105">
    <property type="entry name" value="SAM_DOMAIN"/>
    <property type="match status" value="1"/>
</dbReference>
<feature type="compositionally biased region" description="Polar residues" evidence="1">
    <location>
        <begin position="1330"/>
        <end position="1339"/>
    </location>
</feature>
<accession>A0A8J6G5C0</accession>
<dbReference type="FunFam" id="1.10.150.50:FF:000087">
    <property type="entry name" value="Sterile alpha motif domain containing 9"/>
    <property type="match status" value="1"/>
</dbReference>
<evidence type="ECO:0000256" key="1">
    <source>
        <dbReference type="SAM" id="MobiDB-lite"/>
    </source>
</evidence>
<dbReference type="InterPro" id="IPR013761">
    <property type="entry name" value="SAM/pointed_sf"/>
</dbReference>
<comment type="caution">
    <text evidence="3">The sequence shown here is derived from an EMBL/GenBank/DDBJ whole genome shotgun (WGS) entry which is preliminary data.</text>
</comment>
<protein>
    <submittedName>
        <fullName evidence="3">Sterile alpha motif domain-containing protein 9</fullName>
    </submittedName>
</protein>
<sequence length="1705" mass="194118">MAEKLNLPENTDDWTKEDVNLWLQSHKIDQKHRETLMAQDVSGAVLKWLNKNNLVEMGLTHGPAIQIEELFKELQKTSSKHSTQTSKGKKGSKITPKTQTESRETSKQNQRGEGNADKADTSAVRPETKGSKSEKNKLVEDKTERQGEQSPPGPTCVAYPFNEFSNPYRYKLHFILQPETGPLNLIDPVHEFKAFTNTEAATEVDIKMKFSNETFRFASACMNSRTNGTIHFGVKDKPQGKIVGVELTTVTKDALIDHFNLMIDKYFEVHQVQQAKKCIREPRFVEVLLPNSTPSNRFVIEVDVIPQYSECRKDFFQIKMQHLKNQTWQQSSSYSVFVRDGPKSKDIIANKVDFKAFKLDLKAVTASRKEAEAKCKVKADGNKSEGQKLIELLTGNQDLLDNSYYEWYILVTNKCHPEQNNHLDFLKEIKWFAVLEFDPESESKGAVKAFKRSRVANLHFPSQFMEGKSTLNERISSLNLYHQPSWIFCNGRLDLESEKYKPLDPISWQRERASEVRKLISFLTHDDIMPKGRFLVIFLLLSPVDDPRDPLIETFCAFYQDLKGMENILCICVHPDIYQIWKDLLEARLSGQQDEISSQSISTLNIAEINGTILKLKSLTQSSTRFLPSVGSSTVLLKKEEEVMTALEILCENECEGTLLEKDKKKLLEFKTSKEEDFYRGGKVSWWNFYFSSENYSSSFVKRDKYAKLEKKIQEWADSSQPVCAKIIHLYHHPGCGGTTLAMHVLWELRKKFRCAVLKNKTEDFSEIGEQVTNLITYGATSHQEYLPVLLLVDDFEEQDNVYLLQASIQTAVANKHIRYEKPLVIIINCTRSQNPEKSAKPPDSVALVHQLSDKEQRAFELKLKEIKEQHEKFEDFYSFMIVKTSFNREYIENVVRNILKGQNVTTKEAKLFAFLALLNTYVPDTTISLSQCEHFLGISNKKAFWGTEKFEDKMGTYSTILIKSEVIECGSYYGVRIIHHEIATASLEELKRSYNLNKSKIVMDMLRENLFYDTGIGKDKFFQDMQTLLLTRQRDEHEGETRNLFSPFIEALHKEEGNDAVKDVLLEANRRFHPNAFICQALARHFYLKEKDFTNALFWAKQARKIQPDNSYISDTLGQVYKSKIRWWIVDNARNGTISVDDLTDLLDLAVHASNAFKDSQHQTEDREYEGKERMYQKSKRRYDTYNIAGYQGEIEVGLYTIQILQLIPFFDNKNELSKRDMINFISGKCDIPGNLNEFKSALKNFIPYLTNLQSSLKRSFDFFDDYFVLLKPRNNIKQYEETKSRRKDHHLLRPTITSGPSSPQDHHLLKTITTSGPSPPQDHHHLRTITTSGPSSPQDHHLLRTITTSGPSSQAHHLLRTIISSGPPSPQDHHLLRTITSGPPSPQDHHLLRTIISSGPSSPQDHHLLRTTISSGPSSPQDHHLLRTTISSGPSSPQAHHHLRTTISSGPPSPQDHHHLRTITSGSPSPQDHHLRTITSSGPSPQDHHLLRTISSGPPSPQDHHLLRTTLSSGPSPPQDHHLLRTIISSGPSSPQDHHLLRTITTSGPSSPQDHYLLRPITSSGPSPPQAHHLLRPTISSGPSSPQAHHLLGPITTSGPSSPQDHHLLRTTITLGPPSPQAHHHLRTTISSGPPSPQDHHLRTIISSSYPQDHHLLRPIISSDMALCHVVHDFQGCATASQEQEDEERKYNFRLSTFLSIHS</sequence>
<dbReference type="Pfam" id="PF00536">
    <property type="entry name" value="SAM_1"/>
    <property type="match status" value="1"/>
</dbReference>
<feature type="compositionally biased region" description="Polar residues" evidence="1">
    <location>
        <begin position="1413"/>
        <end position="1422"/>
    </location>
</feature>
<dbReference type="GO" id="GO:0005737">
    <property type="term" value="C:cytoplasm"/>
    <property type="evidence" value="ECO:0007669"/>
    <property type="project" value="TreeGrafter"/>
</dbReference>
<dbReference type="SUPFAM" id="SSF52540">
    <property type="entry name" value="P-loop containing nucleoside triphosphate hydrolases"/>
    <property type="match status" value="1"/>
</dbReference>
<feature type="region of interest" description="Disordered" evidence="1">
    <location>
        <begin position="76"/>
        <end position="157"/>
    </location>
</feature>
<feature type="region of interest" description="Disordered" evidence="1">
    <location>
        <begin position="1282"/>
        <end position="1606"/>
    </location>
</feature>
<dbReference type="InterPro" id="IPR027417">
    <property type="entry name" value="P-loop_NTPase"/>
</dbReference>
<evidence type="ECO:0000259" key="2">
    <source>
        <dbReference type="PROSITE" id="PS50105"/>
    </source>
</evidence>
<organism evidence="3 4">
    <name type="scientific">Microtus ochrogaster</name>
    <name type="common">Prairie vole</name>
    <dbReference type="NCBI Taxonomy" id="79684"/>
    <lineage>
        <taxon>Eukaryota</taxon>
        <taxon>Metazoa</taxon>
        <taxon>Chordata</taxon>
        <taxon>Craniata</taxon>
        <taxon>Vertebrata</taxon>
        <taxon>Euteleostomi</taxon>
        <taxon>Mammalia</taxon>
        <taxon>Eutheria</taxon>
        <taxon>Euarchontoglires</taxon>
        <taxon>Glires</taxon>
        <taxon>Rodentia</taxon>
        <taxon>Myomorpha</taxon>
        <taxon>Muroidea</taxon>
        <taxon>Cricetidae</taxon>
        <taxon>Arvicolinae</taxon>
        <taxon>Microtus</taxon>
    </lineage>
</organism>
<dbReference type="PANTHER" id="PTHR16155:SF17">
    <property type="entry name" value="STERILE ALPHA MOTIF DOMAIN-CONTAINING PROTEIN 9"/>
    <property type="match status" value="1"/>
</dbReference>
<feature type="compositionally biased region" description="Basic and acidic residues" evidence="1">
    <location>
        <begin position="114"/>
        <end position="147"/>
    </location>
</feature>
<dbReference type="EMBL" id="JAATJU010025497">
    <property type="protein sequence ID" value="KAH0503598.1"/>
    <property type="molecule type" value="Genomic_DNA"/>
</dbReference>
<evidence type="ECO:0000313" key="4">
    <source>
        <dbReference type="Proteomes" id="UP000710432"/>
    </source>
</evidence>
<gene>
    <name evidence="3" type="ORF">LTLLF_187140</name>
</gene>
<proteinExistence type="predicted"/>
<feature type="domain" description="SAM" evidence="2">
    <location>
        <begin position="14"/>
        <end position="60"/>
    </location>
</feature>
<dbReference type="Gene3D" id="1.10.150.50">
    <property type="entry name" value="Transcription Factor, Ets-1"/>
    <property type="match status" value="1"/>
</dbReference>
<dbReference type="PANTHER" id="PTHR16155">
    <property type="entry name" value="DED DOMAIN-CONTAINING PROTEIN"/>
    <property type="match status" value="1"/>
</dbReference>
<feature type="compositionally biased region" description="Polar residues" evidence="1">
    <location>
        <begin position="1430"/>
        <end position="1440"/>
    </location>
</feature>